<evidence type="ECO:0000256" key="15">
    <source>
        <dbReference type="RuleBase" id="RU003357"/>
    </source>
</evidence>
<dbReference type="AlphaFoldDB" id="A0A8B4S160"/>
<dbReference type="Gene3D" id="2.40.170.20">
    <property type="entry name" value="TonB-dependent receptor, beta-barrel domain"/>
    <property type="match status" value="1"/>
</dbReference>
<dbReference type="PANTHER" id="PTHR32552">
    <property type="entry name" value="FERRICHROME IRON RECEPTOR-RELATED"/>
    <property type="match status" value="1"/>
</dbReference>
<keyword evidence="20" id="KW-1185">Reference proteome</keyword>
<dbReference type="Gene3D" id="2.170.130.10">
    <property type="entry name" value="TonB-dependent receptor, plug domain"/>
    <property type="match status" value="1"/>
</dbReference>
<comment type="similarity">
    <text evidence="2 14 15">Belongs to the TonB-dependent receptor family.</text>
</comment>
<dbReference type="EMBL" id="UFXL01000001">
    <property type="protein sequence ID" value="SUY77507.1"/>
    <property type="molecule type" value="Genomic_DNA"/>
</dbReference>
<evidence type="ECO:0000256" key="13">
    <source>
        <dbReference type="ARBA" id="ARBA00023237"/>
    </source>
</evidence>
<dbReference type="Pfam" id="PF00593">
    <property type="entry name" value="TonB_dep_Rec_b-barrel"/>
    <property type="match status" value="1"/>
</dbReference>
<keyword evidence="3 14" id="KW-0813">Transport</keyword>
<evidence type="ECO:0000256" key="9">
    <source>
        <dbReference type="ARBA" id="ARBA00023065"/>
    </source>
</evidence>
<keyword evidence="12 19" id="KW-0675">Receptor</keyword>
<keyword evidence="11 14" id="KW-0472">Membrane</keyword>
<dbReference type="GO" id="GO:0009279">
    <property type="term" value="C:cell outer membrane"/>
    <property type="evidence" value="ECO:0007669"/>
    <property type="project" value="UniProtKB-SubCell"/>
</dbReference>
<keyword evidence="8" id="KW-0408">Iron</keyword>
<evidence type="ECO:0000256" key="6">
    <source>
        <dbReference type="ARBA" id="ARBA00022692"/>
    </source>
</evidence>
<dbReference type="Proteomes" id="UP000255070">
    <property type="component" value="Unassembled WGS sequence"/>
</dbReference>
<evidence type="ECO:0000313" key="19">
    <source>
        <dbReference type="EMBL" id="SUY77507.1"/>
    </source>
</evidence>
<dbReference type="InterPro" id="IPR000531">
    <property type="entry name" value="Beta-barrel_TonB"/>
</dbReference>
<reference evidence="19 20" key="1">
    <citation type="submission" date="2018-06" db="EMBL/GenBank/DDBJ databases">
        <authorList>
            <consortium name="Pathogen Informatics"/>
            <person name="Doyle S."/>
        </authorList>
    </citation>
    <scope>NUCLEOTIDE SEQUENCE [LARGE SCALE GENOMIC DNA]</scope>
    <source>
        <strain evidence="19 20">NCTC10698</strain>
    </source>
</reference>
<evidence type="ECO:0000256" key="2">
    <source>
        <dbReference type="ARBA" id="ARBA00009810"/>
    </source>
</evidence>
<proteinExistence type="inferred from homology"/>
<evidence type="ECO:0000313" key="20">
    <source>
        <dbReference type="Proteomes" id="UP000255070"/>
    </source>
</evidence>
<dbReference type="InterPro" id="IPR012910">
    <property type="entry name" value="Plug_dom"/>
</dbReference>
<keyword evidence="13 14" id="KW-0998">Cell outer membrane</keyword>
<sequence length="718" mass="78090">MHFSRLCHLAGWPVAAAGLLLTAQSATAQQAAAQPDLPQLSEVTVRSTLQESALEQTPASVTVLDGERMRERNLQVNLSESLSAAPGLQLQNRQNYAQDLQLSIRGFGARSTFGVRGIQIYVDGIPSTMPDGQGQTNNIDIASLERVEVLRGPYSALYGNASGGVINAYTERGEGAPSVESSFALGSDGQKRLGLKAKGEANGIGYVLSASRFLTDGYRAQSAADKNLFNARIDVKPDEYSQLTLVANHVGIDAKDPGGIEPANWAKNPQMTTPNALTYNSRKSVKQTQAGLTYERELGAGQALRLMAYAGQREMMQFQSIPSASQTVTKPENEGNRYRGGVIGLRRDYGGIDARWSGKYELGSGSLSLIAGLSANTVREDRQGYKNFVGNQLGVVGELVRDERNTLTSVDPYLQASWAFAPRWKLDAGLRWSNVQFQSRDHFLADKDDSGNAGFHKLLPVVSLQHELNQDTNVYASLGRGMETPTFNEISYRPDLMGGLNIGLKPAVSTSAELGIKQRFNVAGLRGDWSAALFQTQTDNEIVVASNDNGRTSYQNAGKTRRRGMELSGSTWLMPQLRLNGALTMLDASLRSGYCDSTGKDCIPAGNRIAGTARHLGYLGLEWLPATDWRVGLDWRHVGRIAADDKNQVYAPSYDVASLSVGYTRRLGAWKLSAFARIDNLADKNYVGSVIVNEGNGRYYEPAPGRQWMTGASLSYQF</sequence>
<feature type="signal peptide" evidence="16">
    <location>
        <begin position="1"/>
        <end position="28"/>
    </location>
</feature>
<name>A0A8B4S160_COMTE</name>
<dbReference type="GO" id="GO:0015344">
    <property type="term" value="F:siderophore uptake transmembrane transporter activity"/>
    <property type="evidence" value="ECO:0007669"/>
    <property type="project" value="TreeGrafter"/>
</dbReference>
<dbReference type="RefSeq" id="WP_003079714.1">
    <property type="nucleotide sequence ID" value="NZ_BBJZ01000008.1"/>
</dbReference>
<evidence type="ECO:0000259" key="17">
    <source>
        <dbReference type="Pfam" id="PF00593"/>
    </source>
</evidence>
<keyword evidence="4 14" id="KW-1134">Transmembrane beta strand</keyword>
<evidence type="ECO:0000256" key="14">
    <source>
        <dbReference type="PROSITE-ProRule" id="PRU01360"/>
    </source>
</evidence>
<dbReference type="CDD" id="cd01347">
    <property type="entry name" value="ligand_gated_channel"/>
    <property type="match status" value="1"/>
</dbReference>
<evidence type="ECO:0000256" key="12">
    <source>
        <dbReference type="ARBA" id="ARBA00023170"/>
    </source>
</evidence>
<dbReference type="Pfam" id="PF07715">
    <property type="entry name" value="Plug"/>
    <property type="match status" value="1"/>
</dbReference>
<feature type="domain" description="TonB-dependent receptor plug" evidence="18">
    <location>
        <begin position="54"/>
        <end position="165"/>
    </location>
</feature>
<dbReference type="InterPro" id="IPR036942">
    <property type="entry name" value="Beta-barrel_TonB_sf"/>
</dbReference>
<evidence type="ECO:0000256" key="16">
    <source>
        <dbReference type="SAM" id="SignalP"/>
    </source>
</evidence>
<organism evidence="19 20">
    <name type="scientific">Comamonas testosteroni</name>
    <name type="common">Pseudomonas testosteroni</name>
    <dbReference type="NCBI Taxonomy" id="285"/>
    <lineage>
        <taxon>Bacteria</taxon>
        <taxon>Pseudomonadati</taxon>
        <taxon>Pseudomonadota</taxon>
        <taxon>Betaproteobacteria</taxon>
        <taxon>Burkholderiales</taxon>
        <taxon>Comamonadaceae</taxon>
        <taxon>Comamonas</taxon>
    </lineage>
</organism>
<evidence type="ECO:0000256" key="4">
    <source>
        <dbReference type="ARBA" id="ARBA00022452"/>
    </source>
</evidence>
<feature type="chain" id="PRO_5032492403" evidence="16">
    <location>
        <begin position="29"/>
        <end position="718"/>
    </location>
</feature>
<feature type="domain" description="TonB-dependent receptor-like beta-barrel" evidence="17">
    <location>
        <begin position="269"/>
        <end position="681"/>
    </location>
</feature>
<dbReference type="InterPro" id="IPR039426">
    <property type="entry name" value="TonB-dep_rcpt-like"/>
</dbReference>
<keyword evidence="10 15" id="KW-0798">TonB box</keyword>
<evidence type="ECO:0000256" key="1">
    <source>
        <dbReference type="ARBA" id="ARBA00004571"/>
    </source>
</evidence>
<evidence type="ECO:0000256" key="5">
    <source>
        <dbReference type="ARBA" id="ARBA00022496"/>
    </source>
</evidence>
<evidence type="ECO:0000256" key="7">
    <source>
        <dbReference type="ARBA" id="ARBA00022729"/>
    </source>
</evidence>
<evidence type="ECO:0000259" key="18">
    <source>
        <dbReference type="Pfam" id="PF07715"/>
    </source>
</evidence>
<dbReference type="GeneID" id="63999479"/>
<evidence type="ECO:0000256" key="8">
    <source>
        <dbReference type="ARBA" id="ARBA00023004"/>
    </source>
</evidence>
<dbReference type="InterPro" id="IPR037066">
    <property type="entry name" value="Plug_dom_sf"/>
</dbReference>
<keyword evidence="9" id="KW-0406">Ion transport</keyword>
<evidence type="ECO:0000256" key="11">
    <source>
        <dbReference type="ARBA" id="ARBA00023136"/>
    </source>
</evidence>
<accession>A0A8B4S160</accession>
<gene>
    <name evidence="19" type="primary">cirA_1</name>
    <name evidence="19" type="ORF">NCTC10698_02411</name>
</gene>
<keyword evidence="6 14" id="KW-0812">Transmembrane</keyword>
<comment type="subcellular location">
    <subcellularLocation>
        <location evidence="1 14">Cell outer membrane</location>
        <topology evidence="1 14">Multi-pass membrane protein</topology>
    </subcellularLocation>
</comment>
<comment type="caution">
    <text evidence="19">The sequence shown here is derived from an EMBL/GenBank/DDBJ whole genome shotgun (WGS) entry which is preliminary data.</text>
</comment>
<dbReference type="SUPFAM" id="SSF56935">
    <property type="entry name" value="Porins"/>
    <property type="match status" value="1"/>
</dbReference>
<keyword evidence="5" id="KW-0410">Iron transport</keyword>
<keyword evidence="7 16" id="KW-0732">Signal</keyword>
<dbReference type="PANTHER" id="PTHR32552:SF89">
    <property type="entry name" value="CATECHOLATE SIDEROPHORE RECEPTOR FIU"/>
    <property type="match status" value="1"/>
</dbReference>
<protein>
    <submittedName>
        <fullName evidence="19">Colicin I receptor</fullName>
    </submittedName>
</protein>
<evidence type="ECO:0000256" key="3">
    <source>
        <dbReference type="ARBA" id="ARBA00022448"/>
    </source>
</evidence>
<evidence type="ECO:0000256" key="10">
    <source>
        <dbReference type="ARBA" id="ARBA00023077"/>
    </source>
</evidence>
<dbReference type="PROSITE" id="PS52016">
    <property type="entry name" value="TONB_DEPENDENT_REC_3"/>
    <property type="match status" value="1"/>
</dbReference>